<feature type="region of interest" description="Disordered" evidence="1">
    <location>
        <begin position="44"/>
        <end position="138"/>
    </location>
</feature>
<dbReference type="Gene3D" id="2.60.120.260">
    <property type="entry name" value="Galactose-binding domain-like"/>
    <property type="match status" value="1"/>
</dbReference>
<dbReference type="InterPro" id="IPR000421">
    <property type="entry name" value="FA58C"/>
</dbReference>
<organism evidence="4 5">
    <name type="scientific">Kineosporia mesophila</name>
    <dbReference type="NCBI Taxonomy" id="566012"/>
    <lineage>
        <taxon>Bacteria</taxon>
        <taxon>Bacillati</taxon>
        <taxon>Actinomycetota</taxon>
        <taxon>Actinomycetes</taxon>
        <taxon>Kineosporiales</taxon>
        <taxon>Kineosporiaceae</taxon>
        <taxon>Kineosporia</taxon>
    </lineage>
</organism>
<evidence type="ECO:0000256" key="1">
    <source>
        <dbReference type="SAM" id="MobiDB-lite"/>
    </source>
</evidence>
<reference evidence="5" key="1">
    <citation type="journal article" date="2019" name="Int. J. Syst. Evol. Microbiol.">
        <title>The Global Catalogue of Microorganisms (GCM) 10K type strain sequencing project: providing services to taxonomists for standard genome sequencing and annotation.</title>
        <authorList>
            <consortium name="The Broad Institute Genomics Platform"/>
            <consortium name="The Broad Institute Genome Sequencing Center for Infectious Disease"/>
            <person name="Wu L."/>
            <person name="Ma J."/>
        </authorList>
    </citation>
    <scope>NUCLEOTIDE SEQUENCE [LARGE SCALE GENOMIC DNA]</scope>
    <source>
        <strain evidence="5">JCM 16902</strain>
    </source>
</reference>
<dbReference type="Pfam" id="PF00754">
    <property type="entry name" value="F5_F8_type_C"/>
    <property type="match status" value="1"/>
</dbReference>
<dbReference type="RefSeq" id="WP_231481068.1">
    <property type="nucleotide sequence ID" value="NZ_BAAAZO010000006.1"/>
</dbReference>
<proteinExistence type="predicted"/>
<gene>
    <name evidence="4" type="ORF">GCM10022223_41740</name>
</gene>
<keyword evidence="2" id="KW-0472">Membrane</keyword>
<keyword evidence="2" id="KW-1133">Transmembrane helix</keyword>
<dbReference type="PROSITE" id="PS50022">
    <property type="entry name" value="FA58C_3"/>
    <property type="match status" value="1"/>
</dbReference>
<evidence type="ECO:0000256" key="2">
    <source>
        <dbReference type="SAM" id="Phobius"/>
    </source>
</evidence>
<protein>
    <recommendedName>
        <fullName evidence="3">F5/8 type C domain-containing protein</fullName>
    </recommendedName>
</protein>
<feature type="compositionally biased region" description="Low complexity" evidence="1">
    <location>
        <begin position="66"/>
        <end position="82"/>
    </location>
</feature>
<keyword evidence="5" id="KW-1185">Reference proteome</keyword>
<evidence type="ECO:0000259" key="3">
    <source>
        <dbReference type="PROSITE" id="PS50022"/>
    </source>
</evidence>
<feature type="compositionally biased region" description="Polar residues" evidence="1">
    <location>
        <begin position="50"/>
        <end position="65"/>
    </location>
</feature>
<dbReference type="Proteomes" id="UP001501074">
    <property type="component" value="Unassembled WGS sequence"/>
</dbReference>
<dbReference type="SUPFAM" id="SSF49785">
    <property type="entry name" value="Galactose-binding domain-like"/>
    <property type="match status" value="1"/>
</dbReference>
<keyword evidence="2" id="KW-0812">Transmembrane</keyword>
<evidence type="ECO:0000313" key="5">
    <source>
        <dbReference type="Proteomes" id="UP001501074"/>
    </source>
</evidence>
<accession>A0ABP6ZXG5</accession>
<evidence type="ECO:0000313" key="4">
    <source>
        <dbReference type="EMBL" id="GAA3620479.1"/>
    </source>
</evidence>
<dbReference type="InterPro" id="IPR008979">
    <property type="entry name" value="Galactose-bd-like_sf"/>
</dbReference>
<feature type="transmembrane region" description="Helical" evidence="2">
    <location>
        <begin position="18"/>
        <end position="39"/>
    </location>
</feature>
<feature type="domain" description="F5/8 type C" evidence="3">
    <location>
        <begin position="131"/>
        <end position="281"/>
    </location>
</feature>
<dbReference type="EMBL" id="BAAAZO010000006">
    <property type="protein sequence ID" value="GAA3620479.1"/>
    <property type="molecule type" value="Genomic_DNA"/>
</dbReference>
<comment type="caution">
    <text evidence="4">The sequence shown here is derived from an EMBL/GenBank/DDBJ whole genome shotgun (WGS) entry which is preliminary data.</text>
</comment>
<name>A0ABP6ZXG5_9ACTN</name>
<feature type="compositionally biased region" description="Low complexity" evidence="1">
    <location>
        <begin position="101"/>
        <end position="138"/>
    </location>
</feature>
<sequence length="281" mass="28428">MVGRGAAARVPLRGLRGVAVIAGTVAVVAGVIVGGIATVQSLNQRDDSGGNASLASDPLTPNATDSVSGTAAPSAAASSTARKSLEPTKKPTSRAASGEKTTVPTRRAASTARSSTTTKKAPAASSATKASSAASVKVADPSVNLAASKSVQTGGHVQDYVASNITDGDASTYWEAEAGFPQTVTVDLGSLQTVGRLQLALPPVSDWNSRTQTIAISGSRTGSSWSRLKGAAGYTFDANSSSQNAVSTSFTQARVRYLRLTFTANSGWSAAQLSELRAHSS</sequence>